<sequence length="51" mass="5626">MSPRRQPRLLGPLRAQVKHGDAASSRLGEKTSLYCRTKANVNGLEDRCALC</sequence>
<dbReference type="AlphaFoldDB" id="A0AAV1FCP8"/>
<accession>A0AAV1FCP8</accession>
<keyword evidence="2" id="KW-1185">Reference proteome</keyword>
<protein>
    <submittedName>
        <fullName evidence="1">Uncharacterized protein</fullName>
    </submittedName>
</protein>
<name>A0AAV1FCP8_XYRNO</name>
<gene>
    <name evidence="1" type="ORF">XNOV1_A011810</name>
</gene>
<evidence type="ECO:0000313" key="2">
    <source>
        <dbReference type="Proteomes" id="UP001178508"/>
    </source>
</evidence>
<proteinExistence type="predicted"/>
<organism evidence="1 2">
    <name type="scientific">Xyrichtys novacula</name>
    <name type="common">Pearly razorfish</name>
    <name type="synonym">Hemipteronotus novacula</name>
    <dbReference type="NCBI Taxonomy" id="13765"/>
    <lineage>
        <taxon>Eukaryota</taxon>
        <taxon>Metazoa</taxon>
        <taxon>Chordata</taxon>
        <taxon>Craniata</taxon>
        <taxon>Vertebrata</taxon>
        <taxon>Euteleostomi</taxon>
        <taxon>Actinopterygii</taxon>
        <taxon>Neopterygii</taxon>
        <taxon>Teleostei</taxon>
        <taxon>Neoteleostei</taxon>
        <taxon>Acanthomorphata</taxon>
        <taxon>Eupercaria</taxon>
        <taxon>Labriformes</taxon>
        <taxon>Labridae</taxon>
        <taxon>Xyrichtys</taxon>
    </lineage>
</organism>
<evidence type="ECO:0000313" key="1">
    <source>
        <dbReference type="EMBL" id="CAJ1059167.1"/>
    </source>
</evidence>
<reference evidence="1" key="1">
    <citation type="submission" date="2023-08" db="EMBL/GenBank/DDBJ databases">
        <authorList>
            <person name="Alioto T."/>
            <person name="Alioto T."/>
            <person name="Gomez Garrido J."/>
        </authorList>
    </citation>
    <scope>NUCLEOTIDE SEQUENCE</scope>
</reference>
<dbReference type="Proteomes" id="UP001178508">
    <property type="component" value="Chromosome 6"/>
</dbReference>
<dbReference type="EMBL" id="OY660869">
    <property type="protein sequence ID" value="CAJ1059167.1"/>
    <property type="molecule type" value="Genomic_DNA"/>
</dbReference>